<dbReference type="PANTHER" id="PTHR43353">
    <property type="entry name" value="SUCCINATE-SEMIALDEHYDE DEHYDROGENASE, MITOCHONDRIAL"/>
    <property type="match status" value="1"/>
</dbReference>
<dbReference type="InterPro" id="IPR015590">
    <property type="entry name" value="Aldehyde_DH_dom"/>
</dbReference>
<feature type="domain" description="Aldehyde dehydrogenase" evidence="6">
    <location>
        <begin position="24"/>
        <end position="462"/>
    </location>
</feature>
<keyword evidence="2" id="KW-0560">Oxidoreductase</keyword>
<dbReference type="EC" id="1.2.1.26" evidence="5"/>
<dbReference type="Pfam" id="PF00171">
    <property type="entry name" value="Aldedh"/>
    <property type="match status" value="1"/>
</dbReference>
<comment type="similarity">
    <text evidence="1">Belongs to the aldehyde dehydrogenase family.</text>
</comment>
<dbReference type="InterPro" id="IPR050740">
    <property type="entry name" value="Aldehyde_DH_Superfamily"/>
</dbReference>
<dbReference type="SUPFAM" id="SSF53720">
    <property type="entry name" value="ALDH-like"/>
    <property type="match status" value="1"/>
</dbReference>
<comment type="catalytic activity">
    <reaction evidence="3">
        <text>2,5-dioxopentanoate + NAD(+) + H2O = 2-oxoglutarate + NADH + 2 H(+)</text>
        <dbReference type="Rhea" id="RHEA:47152"/>
        <dbReference type="ChEBI" id="CHEBI:15377"/>
        <dbReference type="ChEBI" id="CHEBI:15378"/>
        <dbReference type="ChEBI" id="CHEBI:16810"/>
        <dbReference type="ChEBI" id="CHEBI:57540"/>
        <dbReference type="ChEBI" id="CHEBI:57945"/>
        <dbReference type="ChEBI" id="CHEBI:58136"/>
    </reaction>
</comment>
<evidence type="ECO:0000256" key="3">
    <source>
        <dbReference type="ARBA" id="ARBA00050769"/>
    </source>
</evidence>
<accession>A0A1H8M851</accession>
<evidence type="ECO:0000259" key="6">
    <source>
        <dbReference type="Pfam" id="PF00171"/>
    </source>
</evidence>
<dbReference type="Proteomes" id="UP000199615">
    <property type="component" value="Unassembled WGS sequence"/>
</dbReference>
<dbReference type="FunFam" id="3.40.605.10:FF:000037">
    <property type="entry name" value="NADP-dependent fatty aldehyde dehydrogenase"/>
    <property type="match status" value="1"/>
</dbReference>
<keyword evidence="8" id="KW-1185">Reference proteome</keyword>
<dbReference type="InterPro" id="IPR016163">
    <property type="entry name" value="Ald_DH_C"/>
</dbReference>
<dbReference type="AlphaFoldDB" id="A0A1H8M851"/>
<evidence type="ECO:0000313" key="7">
    <source>
        <dbReference type="EMBL" id="SEO13531.1"/>
    </source>
</evidence>
<dbReference type="EMBL" id="FODT01000001">
    <property type="protein sequence ID" value="SEO13531.1"/>
    <property type="molecule type" value="Genomic_DNA"/>
</dbReference>
<dbReference type="Gene3D" id="3.40.605.10">
    <property type="entry name" value="Aldehyde Dehydrogenase, Chain A, domain 1"/>
    <property type="match status" value="1"/>
</dbReference>
<comment type="catalytic activity">
    <reaction evidence="4">
        <text>2,5-dioxopentanoate + NADP(+) + H2O = 2-oxoglutarate + NADPH + 2 H(+)</text>
        <dbReference type="Rhea" id="RHEA:11296"/>
        <dbReference type="ChEBI" id="CHEBI:15377"/>
        <dbReference type="ChEBI" id="CHEBI:15378"/>
        <dbReference type="ChEBI" id="CHEBI:16810"/>
        <dbReference type="ChEBI" id="CHEBI:57783"/>
        <dbReference type="ChEBI" id="CHEBI:58136"/>
        <dbReference type="ChEBI" id="CHEBI:58349"/>
        <dbReference type="EC" id="1.2.1.26"/>
    </reaction>
</comment>
<gene>
    <name evidence="7" type="ORF">SAMN05444123_101410</name>
</gene>
<dbReference type="GO" id="GO:0047533">
    <property type="term" value="F:2,5-dioxovalerate dehydrogenase (NADP+) activity"/>
    <property type="evidence" value="ECO:0007669"/>
    <property type="project" value="UniProtKB-EC"/>
</dbReference>
<evidence type="ECO:0000256" key="5">
    <source>
        <dbReference type="ARBA" id="ARBA00067023"/>
    </source>
</evidence>
<dbReference type="InterPro" id="IPR044151">
    <property type="entry name" value="ALDH_KGSADH"/>
</dbReference>
<dbReference type="InterPro" id="IPR016162">
    <property type="entry name" value="Ald_DH_N"/>
</dbReference>
<evidence type="ECO:0000256" key="2">
    <source>
        <dbReference type="ARBA" id="ARBA00023002"/>
    </source>
</evidence>
<reference evidence="8" key="1">
    <citation type="submission" date="2016-10" db="EMBL/GenBank/DDBJ databases">
        <authorList>
            <person name="Varghese N."/>
            <person name="Submissions S."/>
        </authorList>
    </citation>
    <scope>NUCLEOTIDE SEQUENCE [LARGE SCALE GENOMIC DNA]</scope>
    <source>
        <strain evidence="8">DSM 123</strain>
    </source>
</reference>
<evidence type="ECO:0000256" key="4">
    <source>
        <dbReference type="ARBA" id="ARBA00051918"/>
    </source>
</evidence>
<dbReference type="CDD" id="cd07129">
    <property type="entry name" value="ALDH_KGSADH"/>
    <property type="match status" value="1"/>
</dbReference>
<proteinExistence type="inferred from homology"/>
<evidence type="ECO:0000256" key="1">
    <source>
        <dbReference type="ARBA" id="ARBA00009986"/>
    </source>
</evidence>
<dbReference type="InterPro" id="IPR016161">
    <property type="entry name" value="Ald_DH/histidinol_DH"/>
</dbReference>
<dbReference type="PANTHER" id="PTHR43353:SF3">
    <property type="entry name" value="ALDEHYDE DEHYDROGENASE-RELATED"/>
    <property type="match status" value="1"/>
</dbReference>
<name>A0A1H8M851_9BRAD</name>
<sequence>MSSIEVKGENLIGGFSRRGLNGVVRVNNPSSGELLPGEFGGASEQDLEEAANLAAEAFTTYRETSLERRAKFLKLIAQNIAELDDKLIERCIAESGLPRARVEGECARTVYQLQLFADVVSEGSFLGVRIDPSMPDRKPLPRPDIRTRNIALGPVAVFGASNFPLAVSVAGNDTASALAAGCPVVVKAHSAHPGTSELVGRAIQKAVEVCDLPPGVFALLFDPGYAIGQSLVAHEAIAAVGFTGSRAGGEALMKIAAARKRPIPVFAEMSAVNPVIIFPNALATRGATIGRAFASALTLGVGQFCTNPGLVVAVEGKGLSEFLSGASETLSTTSPAPMLTSGIHSAYCKGVDRLRSHQAVRLVAEGAAGNGAFARAALFKTTAEAFLFDRGLQDEIFGPVSLVVAAKDWAEVKRVLQSLEGQLTTALHVDPVDYDRARDLLSHLETLAGRLIINGFGTGVEVGHAIVHGGPYPATSDGRTSSIGSLAIERFLRPVAYQDFPVELQPQAIQNDNPLKLKSRQNGFLS</sequence>
<protein>
    <recommendedName>
        <fullName evidence="5">2,5-dioxovalerate dehydrogenase</fullName>
        <ecNumber evidence="5">1.2.1.26</ecNumber>
    </recommendedName>
</protein>
<dbReference type="Gene3D" id="3.40.309.10">
    <property type="entry name" value="Aldehyde Dehydrogenase, Chain A, domain 2"/>
    <property type="match status" value="1"/>
</dbReference>
<organism evidence="7 8">
    <name type="scientific">Rhodopseudomonas pseudopalustris</name>
    <dbReference type="NCBI Taxonomy" id="1513892"/>
    <lineage>
        <taxon>Bacteria</taxon>
        <taxon>Pseudomonadati</taxon>
        <taxon>Pseudomonadota</taxon>
        <taxon>Alphaproteobacteria</taxon>
        <taxon>Hyphomicrobiales</taxon>
        <taxon>Nitrobacteraceae</taxon>
        <taxon>Rhodopseudomonas</taxon>
    </lineage>
</organism>
<evidence type="ECO:0000313" key="8">
    <source>
        <dbReference type="Proteomes" id="UP000199615"/>
    </source>
</evidence>